<dbReference type="Proteomes" id="UP001153269">
    <property type="component" value="Unassembled WGS sequence"/>
</dbReference>
<comment type="caution">
    <text evidence="1">The sequence shown here is derived from an EMBL/GenBank/DDBJ whole genome shotgun (WGS) entry which is preliminary data.</text>
</comment>
<protein>
    <submittedName>
        <fullName evidence="1">Uncharacterized protein</fullName>
    </submittedName>
</protein>
<sequence length="129" mass="14446">MFSVSALKKTPALVSDVQRAEHQWRCSAMVRQIARGADVFGAIDLLHQIRTPSDRLLTSSGRSMNPSLNILLLLSLLPTPRLEGNQTCSSAHMTPPSHVERLSEEDMKLFTVRFLEQEILPAWSLCMSE</sequence>
<dbReference type="EMBL" id="CADEAL010000665">
    <property type="protein sequence ID" value="CAB1423551.1"/>
    <property type="molecule type" value="Genomic_DNA"/>
</dbReference>
<keyword evidence="2" id="KW-1185">Reference proteome</keyword>
<gene>
    <name evidence="1" type="ORF">PLEPLA_LOCUS11471</name>
</gene>
<name>A0A9N7U3W1_PLEPL</name>
<accession>A0A9N7U3W1</accession>
<evidence type="ECO:0000313" key="1">
    <source>
        <dbReference type="EMBL" id="CAB1423551.1"/>
    </source>
</evidence>
<organism evidence="1 2">
    <name type="scientific">Pleuronectes platessa</name>
    <name type="common">European plaice</name>
    <dbReference type="NCBI Taxonomy" id="8262"/>
    <lineage>
        <taxon>Eukaryota</taxon>
        <taxon>Metazoa</taxon>
        <taxon>Chordata</taxon>
        <taxon>Craniata</taxon>
        <taxon>Vertebrata</taxon>
        <taxon>Euteleostomi</taxon>
        <taxon>Actinopterygii</taxon>
        <taxon>Neopterygii</taxon>
        <taxon>Teleostei</taxon>
        <taxon>Neoteleostei</taxon>
        <taxon>Acanthomorphata</taxon>
        <taxon>Carangaria</taxon>
        <taxon>Pleuronectiformes</taxon>
        <taxon>Pleuronectoidei</taxon>
        <taxon>Pleuronectidae</taxon>
        <taxon>Pleuronectes</taxon>
    </lineage>
</organism>
<dbReference type="AlphaFoldDB" id="A0A9N7U3W1"/>
<reference evidence="1" key="1">
    <citation type="submission" date="2020-03" db="EMBL/GenBank/DDBJ databases">
        <authorList>
            <person name="Weist P."/>
        </authorList>
    </citation>
    <scope>NUCLEOTIDE SEQUENCE</scope>
</reference>
<evidence type="ECO:0000313" key="2">
    <source>
        <dbReference type="Proteomes" id="UP001153269"/>
    </source>
</evidence>
<proteinExistence type="predicted"/>